<evidence type="ECO:0000256" key="3">
    <source>
        <dbReference type="ARBA" id="ARBA00022692"/>
    </source>
</evidence>
<comment type="similarity">
    <text evidence="2">Belongs to the GtrA family.</text>
</comment>
<evidence type="ECO:0000256" key="2">
    <source>
        <dbReference type="ARBA" id="ARBA00009399"/>
    </source>
</evidence>
<evidence type="ECO:0000256" key="1">
    <source>
        <dbReference type="ARBA" id="ARBA00004141"/>
    </source>
</evidence>
<dbReference type="PANTHER" id="PTHR38459">
    <property type="entry name" value="PROPHAGE BACTOPRENOL-LINKED GLUCOSE TRANSLOCASE HOMOLOG"/>
    <property type="match status" value="1"/>
</dbReference>
<reference evidence="8 9" key="1">
    <citation type="submission" date="2014-01" db="EMBL/GenBank/DDBJ databases">
        <title>Sulfitobacter sp. H3 (MCCC 1A00686) Genome Sequencing.</title>
        <authorList>
            <person name="Lai Q."/>
            <person name="Hong Z."/>
        </authorList>
    </citation>
    <scope>NUCLEOTIDE SEQUENCE [LARGE SCALE GENOMIC DNA]</scope>
    <source>
        <strain evidence="8 9">H3</strain>
    </source>
</reference>
<organism evidence="8 9">
    <name type="scientific">Pseudosulfitobacter pseudonitzschiae</name>
    <dbReference type="NCBI Taxonomy" id="1402135"/>
    <lineage>
        <taxon>Bacteria</taxon>
        <taxon>Pseudomonadati</taxon>
        <taxon>Pseudomonadota</taxon>
        <taxon>Alphaproteobacteria</taxon>
        <taxon>Rhodobacterales</taxon>
        <taxon>Roseobacteraceae</taxon>
        <taxon>Pseudosulfitobacter</taxon>
    </lineage>
</organism>
<evidence type="ECO:0000259" key="7">
    <source>
        <dbReference type="Pfam" id="PF04138"/>
    </source>
</evidence>
<comment type="caution">
    <text evidence="8">The sequence shown here is derived from an EMBL/GenBank/DDBJ whole genome shotgun (WGS) entry which is preliminary data.</text>
</comment>
<dbReference type="GO" id="GO:0000271">
    <property type="term" value="P:polysaccharide biosynthetic process"/>
    <property type="evidence" value="ECO:0007669"/>
    <property type="project" value="InterPro"/>
</dbReference>
<accession>A0A073J1H4</accession>
<feature type="domain" description="GtrA/DPMS transmembrane" evidence="7">
    <location>
        <begin position="9"/>
        <end position="122"/>
    </location>
</feature>
<evidence type="ECO:0000313" key="8">
    <source>
        <dbReference type="EMBL" id="KEJ96443.1"/>
    </source>
</evidence>
<gene>
    <name evidence="8" type="ORF">SUH3_13870</name>
</gene>
<dbReference type="AlphaFoldDB" id="A0A073J1H4"/>
<dbReference type="Pfam" id="PF04138">
    <property type="entry name" value="GtrA_DPMS_TM"/>
    <property type="match status" value="1"/>
</dbReference>
<dbReference type="OrthoDB" id="7667275at2"/>
<dbReference type="Proteomes" id="UP000027746">
    <property type="component" value="Unassembled WGS sequence"/>
</dbReference>
<feature type="transmembrane region" description="Helical" evidence="6">
    <location>
        <begin position="37"/>
        <end position="57"/>
    </location>
</feature>
<evidence type="ECO:0000256" key="4">
    <source>
        <dbReference type="ARBA" id="ARBA00022989"/>
    </source>
</evidence>
<keyword evidence="5 6" id="KW-0472">Membrane</keyword>
<keyword evidence="3 6" id="KW-0812">Transmembrane</keyword>
<keyword evidence="9" id="KW-1185">Reference proteome</keyword>
<feature type="transmembrane region" description="Helical" evidence="6">
    <location>
        <begin position="99"/>
        <end position="122"/>
    </location>
</feature>
<proteinExistence type="inferred from homology"/>
<evidence type="ECO:0000256" key="5">
    <source>
        <dbReference type="ARBA" id="ARBA00023136"/>
    </source>
</evidence>
<dbReference type="PANTHER" id="PTHR38459:SF1">
    <property type="entry name" value="PROPHAGE BACTOPRENOL-LINKED GLUCOSE TRANSLOCASE HOMOLOG"/>
    <property type="match status" value="1"/>
</dbReference>
<sequence length="127" mass="13541">MSHTHRISRFALVGVLIAGLYVVLYLAFLHIGMPRGVANVLAFGLAIAAQYGGQARFTFQKDLANPAQILRFGIMAGCGLITSALITGLVAPALALDDWFAAAAVTVILPVQNFVLMTLWVFSHPST</sequence>
<dbReference type="RefSeq" id="WP_037923783.1">
    <property type="nucleotide sequence ID" value="NZ_CP054599.1"/>
</dbReference>
<dbReference type="InterPro" id="IPR051401">
    <property type="entry name" value="GtrA_CellWall_Glycosyl"/>
</dbReference>
<feature type="transmembrane region" description="Helical" evidence="6">
    <location>
        <begin position="69"/>
        <end position="93"/>
    </location>
</feature>
<dbReference type="InterPro" id="IPR007267">
    <property type="entry name" value="GtrA_DPMS_TM"/>
</dbReference>
<evidence type="ECO:0000313" key="9">
    <source>
        <dbReference type="Proteomes" id="UP000027746"/>
    </source>
</evidence>
<feature type="transmembrane region" description="Helical" evidence="6">
    <location>
        <begin position="12"/>
        <end position="31"/>
    </location>
</feature>
<name>A0A073J1H4_9RHOB</name>
<dbReference type="GO" id="GO:0005886">
    <property type="term" value="C:plasma membrane"/>
    <property type="evidence" value="ECO:0007669"/>
    <property type="project" value="TreeGrafter"/>
</dbReference>
<evidence type="ECO:0000256" key="6">
    <source>
        <dbReference type="SAM" id="Phobius"/>
    </source>
</evidence>
<protein>
    <recommendedName>
        <fullName evidence="7">GtrA/DPMS transmembrane domain-containing protein</fullName>
    </recommendedName>
</protein>
<dbReference type="EMBL" id="JAMD01000003">
    <property type="protein sequence ID" value="KEJ96443.1"/>
    <property type="molecule type" value="Genomic_DNA"/>
</dbReference>
<dbReference type="GeneID" id="68869244"/>
<comment type="subcellular location">
    <subcellularLocation>
        <location evidence="1">Membrane</location>
        <topology evidence="1">Multi-pass membrane protein</topology>
    </subcellularLocation>
</comment>
<keyword evidence="4 6" id="KW-1133">Transmembrane helix</keyword>